<accession>A0A6C0HGP1</accession>
<feature type="region of interest" description="Disordered" evidence="1">
    <location>
        <begin position="205"/>
        <end position="228"/>
    </location>
</feature>
<reference evidence="4" key="1">
    <citation type="journal article" date="2020" name="Nature">
        <title>Giant virus diversity and host interactions through global metagenomics.</title>
        <authorList>
            <person name="Schulz F."/>
            <person name="Roux S."/>
            <person name="Paez-Espino D."/>
            <person name="Jungbluth S."/>
            <person name="Walsh D.A."/>
            <person name="Denef V.J."/>
            <person name="McMahon K.D."/>
            <person name="Konstantinidis K.T."/>
            <person name="Eloe-Fadrosh E.A."/>
            <person name="Kyrpides N.C."/>
            <person name="Woyke T."/>
        </authorList>
    </citation>
    <scope>NUCLEOTIDE SEQUENCE</scope>
    <source>
        <strain evidence="4">GVMAG-M-3300023179-99</strain>
    </source>
</reference>
<keyword evidence="2" id="KW-1133">Transmembrane helix</keyword>
<dbReference type="EMBL" id="MN739947">
    <property type="protein sequence ID" value="QHT79305.1"/>
    <property type="molecule type" value="Genomic_DNA"/>
</dbReference>
<evidence type="ECO:0000259" key="3">
    <source>
        <dbReference type="Pfam" id="PF19066"/>
    </source>
</evidence>
<feature type="compositionally biased region" description="Polar residues" evidence="1">
    <location>
        <begin position="207"/>
        <end position="222"/>
    </location>
</feature>
<protein>
    <recommendedName>
        <fullName evidence="3">Minor capsid protein P9 transmembrane helices domain-containing protein</fullName>
    </recommendedName>
</protein>
<evidence type="ECO:0000256" key="2">
    <source>
        <dbReference type="SAM" id="Phobius"/>
    </source>
</evidence>
<keyword evidence="2" id="KW-0472">Membrane</keyword>
<evidence type="ECO:0000313" key="4">
    <source>
        <dbReference type="EMBL" id="QHT79305.1"/>
    </source>
</evidence>
<sequence>MSEPIWYSSPSILFSQGTWQKFVPTKDMDVPTALNSVVRFTVYFSVLLYACTSKHEYLLAIPLVLVVSAIFYELFPTTRPLVETFHTAVKKLTHPTASNPFMNPLLTEILDNPDRGDAAPITDKAVKKEIEEAFQQTEELYMDTSDRFDMAQAQRTFHTLQSAKIPNDQGEFLKFLAKGIDEPDFSSAFPARNAKVKSEAYVEAQGSLGSLPNSTSKPTGVSPTRPKV</sequence>
<proteinExistence type="predicted"/>
<evidence type="ECO:0000256" key="1">
    <source>
        <dbReference type="SAM" id="MobiDB-lite"/>
    </source>
</evidence>
<name>A0A6C0HGP1_9ZZZZ</name>
<feature type="transmembrane region" description="Helical" evidence="2">
    <location>
        <begin position="57"/>
        <end position="75"/>
    </location>
</feature>
<dbReference type="InterPro" id="IPR043915">
    <property type="entry name" value="P9_TM"/>
</dbReference>
<dbReference type="Pfam" id="PF19066">
    <property type="entry name" value="P9_TM"/>
    <property type="match status" value="1"/>
</dbReference>
<dbReference type="AlphaFoldDB" id="A0A6C0HGP1"/>
<feature type="domain" description="Minor capsid protein P9 transmembrane helices" evidence="3">
    <location>
        <begin position="5"/>
        <end position="72"/>
    </location>
</feature>
<feature type="transmembrane region" description="Helical" evidence="2">
    <location>
        <begin position="32"/>
        <end position="50"/>
    </location>
</feature>
<keyword evidence="2" id="KW-0812">Transmembrane</keyword>
<organism evidence="4">
    <name type="scientific">viral metagenome</name>
    <dbReference type="NCBI Taxonomy" id="1070528"/>
    <lineage>
        <taxon>unclassified sequences</taxon>
        <taxon>metagenomes</taxon>
        <taxon>organismal metagenomes</taxon>
    </lineage>
</organism>